<dbReference type="Proteomes" id="UP000616151">
    <property type="component" value="Unassembled WGS sequence"/>
</dbReference>
<protein>
    <submittedName>
        <fullName evidence="1">Uncharacterized protein</fullName>
    </submittedName>
</protein>
<sequence length="315" mass="34601">MSAYTDSRSQPGKKGQSGTDDRELFLTEFGQMVLEAWAETNDFESHTYTRTIQRGKADSFPIIGRKRDATEHTPGELITGGTVEHNEKIISLDKMLVDSAFVAEVDELMAHYDIQAPYARQLGESLSTTFDKRVAIMHVLASRVTVPDYQGGPVPSYAFHANMATDPAQLETAYFKAVEYIKTYDIGGGDIKAFLPWAQYLLLSRYTGIDAEVTTGQGDRGNAKVGLVAGIATKGTNHIPKTNITTGNAKFQGNFVNTVGFISNPMAVGTLNRRGLRVVMKEQEDRLGTLLIASKFSGHDKLRCECSFELATVTR</sequence>
<reference evidence="1" key="1">
    <citation type="submission" date="2021-01" db="EMBL/GenBank/DDBJ databases">
        <authorList>
            <person name="Sun Q."/>
        </authorList>
    </citation>
    <scope>NUCLEOTIDE SEQUENCE</scope>
    <source>
        <strain evidence="1">YIM B02566</strain>
    </source>
</reference>
<proteinExistence type="predicted"/>
<gene>
    <name evidence="1" type="ORF">JHL16_34705</name>
</gene>
<accession>A0ACC5RFZ3</accession>
<organism evidence="1 2">
    <name type="scientific">Taklimakanibacter albus</name>
    <dbReference type="NCBI Taxonomy" id="2800327"/>
    <lineage>
        <taxon>Bacteria</taxon>
        <taxon>Pseudomonadati</taxon>
        <taxon>Pseudomonadota</taxon>
        <taxon>Alphaproteobacteria</taxon>
        <taxon>Hyphomicrobiales</taxon>
        <taxon>Aestuariivirgaceae</taxon>
        <taxon>Taklimakanibacter</taxon>
    </lineage>
</organism>
<evidence type="ECO:0000313" key="2">
    <source>
        <dbReference type="Proteomes" id="UP000616151"/>
    </source>
</evidence>
<keyword evidence="2" id="KW-1185">Reference proteome</keyword>
<comment type="caution">
    <text evidence="1">The sequence shown here is derived from an EMBL/GenBank/DDBJ whole genome shotgun (WGS) entry which is preliminary data.</text>
</comment>
<dbReference type="EMBL" id="JAENHL010000009">
    <property type="protein sequence ID" value="MBK1871569.1"/>
    <property type="molecule type" value="Genomic_DNA"/>
</dbReference>
<name>A0ACC5RFZ3_9HYPH</name>
<evidence type="ECO:0000313" key="1">
    <source>
        <dbReference type="EMBL" id="MBK1871569.1"/>
    </source>
</evidence>